<dbReference type="PANTHER" id="PTHR10026">
    <property type="entry name" value="CYCLIN"/>
    <property type="match status" value="1"/>
</dbReference>
<dbReference type="Gene3D" id="1.10.472.10">
    <property type="entry name" value="Cyclin-like"/>
    <property type="match status" value="1"/>
</dbReference>
<feature type="compositionally biased region" description="Polar residues" evidence="1">
    <location>
        <begin position="76"/>
        <end position="88"/>
    </location>
</feature>
<dbReference type="GO" id="GO:0006357">
    <property type="term" value="P:regulation of transcription by RNA polymerase II"/>
    <property type="evidence" value="ECO:0007669"/>
    <property type="project" value="InterPro"/>
</dbReference>
<gene>
    <name evidence="2" type="ORF">GIB67_038320</name>
</gene>
<dbReference type="EMBL" id="JACGCM010002893">
    <property type="protein sequence ID" value="KAF6134029.1"/>
    <property type="molecule type" value="Genomic_DNA"/>
</dbReference>
<dbReference type="AlphaFoldDB" id="A0A7J7KUJ0"/>
<keyword evidence="3" id="KW-1185">Reference proteome</keyword>
<dbReference type="SUPFAM" id="SSF47954">
    <property type="entry name" value="Cyclin-like"/>
    <property type="match status" value="1"/>
</dbReference>
<comment type="caution">
    <text evidence="2">The sequence shown here is derived from an EMBL/GenBank/DDBJ whole genome shotgun (WGS) entry which is preliminary data.</text>
</comment>
<evidence type="ECO:0000313" key="3">
    <source>
        <dbReference type="Proteomes" id="UP000541444"/>
    </source>
</evidence>
<organism evidence="2 3">
    <name type="scientific">Kingdonia uniflora</name>
    <dbReference type="NCBI Taxonomy" id="39325"/>
    <lineage>
        <taxon>Eukaryota</taxon>
        <taxon>Viridiplantae</taxon>
        <taxon>Streptophyta</taxon>
        <taxon>Embryophyta</taxon>
        <taxon>Tracheophyta</taxon>
        <taxon>Spermatophyta</taxon>
        <taxon>Magnoliopsida</taxon>
        <taxon>Ranunculales</taxon>
        <taxon>Circaeasteraceae</taxon>
        <taxon>Kingdonia</taxon>
    </lineage>
</organism>
<feature type="compositionally biased region" description="Basic and acidic residues" evidence="1">
    <location>
        <begin position="156"/>
        <end position="210"/>
    </location>
</feature>
<dbReference type="InterPro" id="IPR043198">
    <property type="entry name" value="Cyclin/Ssn8"/>
</dbReference>
<dbReference type="InterPro" id="IPR036915">
    <property type="entry name" value="Cyclin-like_sf"/>
</dbReference>
<dbReference type="OrthoDB" id="1739546at2759"/>
<feature type="region of interest" description="Disordered" evidence="1">
    <location>
        <begin position="74"/>
        <end position="98"/>
    </location>
</feature>
<evidence type="ECO:0000313" key="2">
    <source>
        <dbReference type="EMBL" id="KAF6134029.1"/>
    </source>
</evidence>
<protein>
    <recommendedName>
        <fullName evidence="4">Cyclin-L2</fullName>
    </recommendedName>
</protein>
<feature type="region of interest" description="Disordered" evidence="1">
    <location>
        <begin position="140"/>
        <end position="243"/>
    </location>
</feature>
<accession>A0A7J7KUJ0</accession>
<dbReference type="Proteomes" id="UP000541444">
    <property type="component" value="Unassembled WGS sequence"/>
</dbReference>
<evidence type="ECO:0008006" key="4">
    <source>
        <dbReference type="Google" id="ProtNLM"/>
    </source>
</evidence>
<evidence type="ECO:0000256" key="1">
    <source>
        <dbReference type="SAM" id="MobiDB-lite"/>
    </source>
</evidence>
<proteinExistence type="predicted"/>
<reference evidence="2 3" key="1">
    <citation type="journal article" date="2020" name="IScience">
        <title>Genome Sequencing of the Endangered Kingdonia uniflora (Circaeasteraceae, Ranunculales) Reveals Potential Mechanisms of Evolutionary Specialization.</title>
        <authorList>
            <person name="Sun Y."/>
            <person name="Deng T."/>
            <person name="Zhang A."/>
            <person name="Moore M.J."/>
            <person name="Landis J.B."/>
            <person name="Lin N."/>
            <person name="Zhang H."/>
            <person name="Zhang X."/>
            <person name="Huang J."/>
            <person name="Zhang X."/>
            <person name="Sun H."/>
            <person name="Wang H."/>
        </authorList>
    </citation>
    <scope>NUCLEOTIDE SEQUENCE [LARGE SCALE GENOMIC DNA]</scope>
    <source>
        <strain evidence="2">TB1705</strain>
        <tissue evidence="2">Leaf</tissue>
    </source>
</reference>
<dbReference type="GO" id="GO:0016538">
    <property type="term" value="F:cyclin-dependent protein serine/threonine kinase regulator activity"/>
    <property type="evidence" value="ECO:0007669"/>
    <property type="project" value="InterPro"/>
</dbReference>
<sequence length="276" mass="31298">MYSLRTTLCVRFKSEVVACGVVYAAARRFSVPLPENPPWWIAFDADKSAIDEVCRVLAHLYSLPKAHHIPVCKSGGSHTLSNKTQDSGAQRGLKEGSVNDVAVKLDTSTPMAPSSVAYLDSSDSKDPLIKLAMEKLKESKKIDGDTKSGLIEEDNKEVPVGKLKSDHKTSVGGERSNRERDKDKKPRDRDRGKDFDREREGEKDRDIIHKERSHRSKDKGKDTGHSEKSRHHHSRDGTMNENENEILLLYLSDYDEYQGSSYSSREKDQRHRHHPY</sequence>
<name>A0A7J7KUJ0_9MAGN</name>